<dbReference type="InterPro" id="IPR051363">
    <property type="entry name" value="RLR_Helicase"/>
</dbReference>
<name>A0ABD1SPH2_9LAMI</name>
<dbReference type="AlphaFoldDB" id="A0ABD1SPH2"/>
<dbReference type="Proteomes" id="UP001604277">
    <property type="component" value="Unassembled WGS sequence"/>
</dbReference>
<comment type="caution">
    <text evidence="2">The sequence shown here is derived from an EMBL/GenBank/DDBJ whole genome shotgun (WGS) entry which is preliminary data.</text>
</comment>
<organism evidence="2 3">
    <name type="scientific">Forsythia ovata</name>
    <dbReference type="NCBI Taxonomy" id="205694"/>
    <lineage>
        <taxon>Eukaryota</taxon>
        <taxon>Viridiplantae</taxon>
        <taxon>Streptophyta</taxon>
        <taxon>Embryophyta</taxon>
        <taxon>Tracheophyta</taxon>
        <taxon>Spermatophyta</taxon>
        <taxon>Magnoliopsida</taxon>
        <taxon>eudicotyledons</taxon>
        <taxon>Gunneridae</taxon>
        <taxon>Pentapetalae</taxon>
        <taxon>asterids</taxon>
        <taxon>lamiids</taxon>
        <taxon>Lamiales</taxon>
        <taxon>Oleaceae</taxon>
        <taxon>Forsythieae</taxon>
        <taxon>Forsythia</taxon>
    </lineage>
</organism>
<accession>A0ABD1SPH2</accession>
<keyword evidence="3" id="KW-1185">Reference proteome</keyword>
<dbReference type="InterPro" id="IPR014001">
    <property type="entry name" value="Helicase_ATP-bd"/>
</dbReference>
<dbReference type="InterPro" id="IPR027417">
    <property type="entry name" value="P-loop_NTPase"/>
</dbReference>
<protein>
    <submittedName>
        <fullName evidence="2">Dicer-like protein 4</fullName>
    </submittedName>
</protein>
<evidence type="ECO:0000313" key="2">
    <source>
        <dbReference type="EMBL" id="KAL2502530.1"/>
    </source>
</evidence>
<dbReference type="Gene3D" id="3.40.50.300">
    <property type="entry name" value="P-loop containing nucleotide triphosphate hydrolases"/>
    <property type="match status" value="1"/>
</dbReference>
<dbReference type="PANTHER" id="PTHR14074">
    <property type="entry name" value="HELICASE WITH DEATH DOMAIN-RELATED"/>
    <property type="match status" value="1"/>
</dbReference>
<dbReference type="SMART" id="SM00487">
    <property type="entry name" value="DEXDc"/>
    <property type="match status" value="1"/>
</dbReference>
<reference evidence="3" key="1">
    <citation type="submission" date="2024-07" db="EMBL/GenBank/DDBJ databases">
        <title>Two chromosome-level genome assemblies of Korean endemic species Abeliophyllum distichum and Forsythia ovata (Oleaceae).</title>
        <authorList>
            <person name="Jang H."/>
        </authorList>
    </citation>
    <scope>NUCLEOTIDE SEQUENCE [LARGE SCALE GENOMIC DNA]</scope>
</reference>
<dbReference type="Pfam" id="PF00270">
    <property type="entry name" value="DEAD"/>
    <property type="match status" value="1"/>
</dbReference>
<feature type="domain" description="Helicase ATP-binding" evidence="1">
    <location>
        <begin position="51"/>
        <end position="227"/>
    </location>
</feature>
<dbReference type="CDD" id="cd18034">
    <property type="entry name" value="DEXHc_dicer"/>
    <property type="match status" value="1"/>
</dbReference>
<dbReference type="PANTHER" id="PTHR14074:SF16">
    <property type="entry name" value="ANTIVIRAL INNATE IMMUNE RESPONSE RECEPTOR RIG-I"/>
    <property type="match status" value="1"/>
</dbReference>
<dbReference type="EMBL" id="JBFOLJ010000010">
    <property type="protein sequence ID" value="KAL2502530.1"/>
    <property type="molecule type" value="Genomic_DNA"/>
</dbReference>
<proteinExistence type="predicted"/>
<dbReference type="SUPFAM" id="SSF52540">
    <property type="entry name" value="P-loop containing nucleoside triphosphate hydrolases"/>
    <property type="match status" value="1"/>
</dbReference>
<evidence type="ECO:0000313" key="3">
    <source>
        <dbReference type="Proteomes" id="UP001604277"/>
    </source>
</evidence>
<gene>
    <name evidence="2" type="ORF">Fot_36378</name>
</gene>
<evidence type="ECO:0000259" key="1">
    <source>
        <dbReference type="PROSITE" id="PS51192"/>
    </source>
</evidence>
<dbReference type="InterPro" id="IPR011545">
    <property type="entry name" value="DEAD/DEAH_box_helicase_dom"/>
</dbReference>
<sequence>MGNGAASTSVPIESIENGNSEQLSTLSLSGEQELGQEKDPRKIARKYQMDLCKKALEENIIVYLETGCGKTHIAVLLMYEMGHLIKKPQKNICIFLAPTVALVEQQAKVIENSVDFKVKTYCGSSMCLRGHYYWEKEIEEYEVLVMTPQILLHNLSHCFIRIEIIALLIFDECHYAQLESNHPYAEIMKIFYKADMAKLPRIFGMTASPKLGKGKSMQCLSALRMDTVDRTPLKNTKKSLQRLHSNLIFCLTNLGLFGALQASYIFLKGDHCERSVLVEAEGNCSDNDLCDKYLNQAASMFASDCREDGKGTDLSRMEVLREPLFSRKLTRLIEILSNFRLLVSLA</sequence>
<dbReference type="PROSITE" id="PS51192">
    <property type="entry name" value="HELICASE_ATP_BIND_1"/>
    <property type="match status" value="1"/>
</dbReference>